<evidence type="ECO:0000313" key="2">
    <source>
        <dbReference type="Proteomes" id="UP000271098"/>
    </source>
</evidence>
<evidence type="ECO:0000313" key="3">
    <source>
        <dbReference type="WBParaSite" id="GPUH_0000214101-mRNA-1"/>
    </source>
</evidence>
<dbReference type="EMBL" id="UYRT01003024">
    <property type="protein sequence ID" value="VDK32408.1"/>
    <property type="molecule type" value="Genomic_DNA"/>
</dbReference>
<sequence>MCQQTSEPLLEYCDKNVLWKGGTGVECICQTDYCNGASDATCFITSIPINRERYWCNDNIPKNRFIVLFPFLHRVISNDRVYLRHHIHHPTQLEFNSLHSM</sequence>
<keyword evidence="2" id="KW-1185">Reference proteome</keyword>
<gene>
    <name evidence="1" type="ORF">GPUH_LOCUS2136</name>
</gene>
<accession>A0A183D095</accession>
<dbReference type="OrthoDB" id="5831870at2759"/>
<dbReference type="Proteomes" id="UP000271098">
    <property type="component" value="Unassembled WGS sequence"/>
</dbReference>
<protein>
    <submittedName>
        <fullName evidence="3">Activin_recp domain-containing protein</fullName>
    </submittedName>
</protein>
<dbReference type="AlphaFoldDB" id="A0A183D095"/>
<reference evidence="1 2" key="2">
    <citation type="submission" date="2018-11" db="EMBL/GenBank/DDBJ databases">
        <authorList>
            <consortium name="Pathogen Informatics"/>
        </authorList>
    </citation>
    <scope>NUCLEOTIDE SEQUENCE [LARGE SCALE GENOMIC DNA]</scope>
</reference>
<dbReference type="WBParaSite" id="GPUH_0000214101-mRNA-1">
    <property type="protein sequence ID" value="GPUH_0000214101-mRNA-1"/>
    <property type="gene ID" value="GPUH_0000214101"/>
</dbReference>
<reference evidence="3" key="1">
    <citation type="submission" date="2016-06" db="UniProtKB">
        <authorList>
            <consortium name="WormBaseParasite"/>
        </authorList>
    </citation>
    <scope>IDENTIFICATION</scope>
</reference>
<evidence type="ECO:0000313" key="1">
    <source>
        <dbReference type="EMBL" id="VDK32408.1"/>
    </source>
</evidence>
<proteinExistence type="predicted"/>
<name>A0A183D095_9BILA</name>
<organism evidence="3">
    <name type="scientific">Gongylonema pulchrum</name>
    <dbReference type="NCBI Taxonomy" id="637853"/>
    <lineage>
        <taxon>Eukaryota</taxon>
        <taxon>Metazoa</taxon>
        <taxon>Ecdysozoa</taxon>
        <taxon>Nematoda</taxon>
        <taxon>Chromadorea</taxon>
        <taxon>Rhabditida</taxon>
        <taxon>Spirurina</taxon>
        <taxon>Spiruromorpha</taxon>
        <taxon>Spiruroidea</taxon>
        <taxon>Gongylonematidae</taxon>
        <taxon>Gongylonema</taxon>
    </lineage>
</organism>